<feature type="transmembrane region" description="Helical" evidence="12">
    <location>
        <begin position="961"/>
        <end position="982"/>
    </location>
</feature>
<evidence type="ECO:0000256" key="12">
    <source>
        <dbReference type="SAM" id="Phobius"/>
    </source>
</evidence>
<dbReference type="Pfam" id="PF00005">
    <property type="entry name" value="ABC_tran"/>
    <property type="match status" value="2"/>
</dbReference>
<keyword evidence="5" id="KW-0547">Nucleotide-binding</keyword>
<dbReference type="GO" id="GO:0005737">
    <property type="term" value="C:cytoplasm"/>
    <property type="evidence" value="ECO:0007669"/>
    <property type="project" value="UniProtKB-ARBA"/>
</dbReference>
<dbReference type="SMART" id="SM00382">
    <property type="entry name" value="AAA"/>
    <property type="match status" value="2"/>
</dbReference>
<feature type="transmembrane region" description="Helical" evidence="12">
    <location>
        <begin position="60"/>
        <end position="80"/>
    </location>
</feature>
<dbReference type="Gene3D" id="3.40.50.300">
    <property type="entry name" value="P-loop containing nucleotide triphosphate hydrolases"/>
    <property type="match status" value="2"/>
</dbReference>
<keyword evidence="8" id="KW-0445">Lipid transport</keyword>
<evidence type="ECO:0000256" key="3">
    <source>
        <dbReference type="ARBA" id="ARBA00022692"/>
    </source>
</evidence>
<feature type="transmembrane region" description="Helical" evidence="12">
    <location>
        <begin position="1255"/>
        <end position="1273"/>
    </location>
</feature>
<keyword evidence="10" id="KW-0325">Glycoprotein</keyword>
<keyword evidence="4" id="KW-0677">Repeat</keyword>
<dbReference type="PANTHER" id="PTHR19229:SF98">
    <property type="entry name" value="PHOSPHOLIPID-TRANSPORTING ATPASE ABCA3"/>
    <property type="match status" value="1"/>
</dbReference>
<dbReference type="PROSITE" id="PS50893">
    <property type="entry name" value="ABC_TRANSPORTER_2"/>
    <property type="match status" value="2"/>
</dbReference>
<feature type="transmembrane region" description="Helical" evidence="12">
    <location>
        <begin position="1346"/>
        <end position="1369"/>
    </location>
</feature>
<comment type="catalytic activity">
    <reaction evidence="11">
        <text>cholesterol(in) + ATP + H2O = cholesterol(out) + ADP + phosphate + H(+)</text>
        <dbReference type="Rhea" id="RHEA:39051"/>
        <dbReference type="ChEBI" id="CHEBI:15377"/>
        <dbReference type="ChEBI" id="CHEBI:15378"/>
        <dbReference type="ChEBI" id="CHEBI:16113"/>
        <dbReference type="ChEBI" id="CHEBI:30616"/>
        <dbReference type="ChEBI" id="CHEBI:43474"/>
        <dbReference type="ChEBI" id="CHEBI:456216"/>
    </reaction>
    <physiologicalReaction direction="left-to-right" evidence="11">
        <dbReference type="Rhea" id="RHEA:39052"/>
    </physiologicalReaction>
</comment>
<reference evidence="14 15" key="1">
    <citation type="journal article" date="2018" name="Nat. Ecol. Evol.">
        <title>Shark genomes provide insights into elasmobranch evolution and the origin of vertebrates.</title>
        <authorList>
            <person name="Hara Y"/>
            <person name="Yamaguchi K"/>
            <person name="Onimaru K"/>
            <person name="Kadota M"/>
            <person name="Koyanagi M"/>
            <person name="Keeley SD"/>
            <person name="Tatsumi K"/>
            <person name="Tanaka K"/>
            <person name="Motone F"/>
            <person name="Kageyama Y"/>
            <person name="Nozu R"/>
            <person name="Adachi N"/>
            <person name="Nishimura O"/>
            <person name="Nakagawa R"/>
            <person name="Tanegashima C"/>
            <person name="Kiyatake I"/>
            <person name="Matsumoto R"/>
            <person name="Murakumo K"/>
            <person name="Nishida K"/>
            <person name="Terakita A"/>
            <person name="Kuratani S"/>
            <person name="Sato K"/>
            <person name="Hyodo S Kuraku.S."/>
        </authorList>
    </citation>
    <scope>NUCLEOTIDE SEQUENCE [LARGE SCALE GENOMIC DNA]</scope>
</reference>
<dbReference type="GO" id="GO:0012505">
    <property type="term" value="C:endomembrane system"/>
    <property type="evidence" value="ECO:0007669"/>
    <property type="project" value="UniProtKB-SubCell"/>
</dbReference>
<evidence type="ECO:0000256" key="11">
    <source>
        <dbReference type="ARBA" id="ARBA00050894"/>
    </source>
</evidence>
<feature type="transmembrane region" description="Helical" evidence="12">
    <location>
        <begin position="383"/>
        <end position="405"/>
    </location>
</feature>
<evidence type="ECO:0000256" key="5">
    <source>
        <dbReference type="ARBA" id="ARBA00022741"/>
    </source>
</evidence>
<feature type="domain" description="ABC transporter" evidence="13">
    <location>
        <begin position="1421"/>
        <end position="1653"/>
    </location>
</feature>
<evidence type="ECO:0000313" key="14">
    <source>
        <dbReference type="EMBL" id="GCC31632.1"/>
    </source>
</evidence>
<evidence type="ECO:0000313" key="15">
    <source>
        <dbReference type="Proteomes" id="UP000287033"/>
    </source>
</evidence>
<dbReference type="InterPro" id="IPR003593">
    <property type="entry name" value="AAA+_ATPase"/>
</dbReference>
<comment type="caution">
    <text evidence="14">The sequence shown here is derived from an EMBL/GenBank/DDBJ whole genome shotgun (WGS) entry which is preliminary data.</text>
</comment>
<dbReference type="Pfam" id="PF12698">
    <property type="entry name" value="ABC2_membrane_3"/>
    <property type="match status" value="2"/>
</dbReference>
<accession>A0A401SMK7</accession>
<feature type="transmembrane region" description="Helical" evidence="12">
    <location>
        <begin position="1222"/>
        <end position="1243"/>
    </location>
</feature>
<dbReference type="FunFam" id="3.40.50.300:FF:000327">
    <property type="entry name" value="ATP-binding cassette sub-family A member 3"/>
    <property type="match status" value="1"/>
</dbReference>
<dbReference type="Pfam" id="PF23321">
    <property type="entry name" value="R1_ABCA1"/>
    <property type="match status" value="1"/>
</dbReference>
<keyword evidence="15" id="KW-1185">Reference proteome</keyword>
<evidence type="ECO:0000256" key="7">
    <source>
        <dbReference type="ARBA" id="ARBA00022989"/>
    </source>
</evidence>
<dbReference type="PROSITE" id="PS00211">
    <property type="entry name" value="ABC_TRANSPORTER_1"/>
    <property type="match status" value="1"/>
</dbReference>
<dbReference type="InterPro" id="IPR003439">
    <property type="entry name" value="ABC_transporter-like_ATP-bd"/>
</dbReference>
<keyword evidence="3 12" id="KW-0812">Transmembrane</keyword>
<name>A0A401SMK7_CHIPU</name>
<evidence type="ECO:0000256" key="1">
    <source>
        <dbReference type="ARBA" id="ARBA00004127"/>
    </source>
</evidence>
<feature type="transmembrane region" description="Helical" evidence="12">
    <location>
        <begin position="300"/>
        <end position="321"/>
    </location>
</feature>
<dbReference type="InterPro" id="IPR013525">
    <property type="entry name" value="ABC2_TM"/>
</dbReference>
<evidence type="ECO:0000256" key="4">
    <source>
        <dbReference type="ARBA" id="ARBA00022737"/>
    </source>
</evidence>
<feature type="transmembrane region" description="Helical" evidence="12">
    <location>
        <begin position="1138"/>
        <end position="1160"/>
    </location>
</feature>
<evidence type="ECO:0000256" key="10">
    <source>
        <dbReference type="ARBA" id="ARBA00023180"/>
    </source>
</evidence>
<evidence type="ECO:0000256" key="2">
    <source>
        <dbReference type="ARBA" id="ARBA00022448"/>
    </source>
</evidence>
<dbReference type="InterPro" id="IPR027417">
    <property type="entry name" value="P-loop_NTPase"/>
</dbReference>
<dbReference type="STRING" id="137246.A0A401SMK7"/>
<comment type="subcellular location">
    <subcellularLocation>
        <location evidence="1">Endomembrane system</location>
        <topology evidence="1">Multi-pass membrane protein</topology>
    </subcellularLocation>
</comment>
<keyword evidence="9 12" id="KW-0472">Membrane</keyword>
<dbReference type="CDD" id="cd03263">
    <property type="entry name" value="ABC_subfamily_A"/>
    <property type="match status" value="2"/>
</dbReference>
<dbReference type="SUPFAM" id="SSF52540">
    <property type="entry name" value="P-loop containing nucleoside triphosphate hydrolases"/>
    <property type="match status" value="2"/>
</dbReference>
<dbReference type="GO" id="GO:0016887">
    <property type="term" value="F:ATP hydrolysis activity"/>
    <property type="evidence" value="ECO:0007669"/>
    <property type="project" value="InterPro"/>
</dbReference>
<evidence type="ECO:0000256" key="8">
    <source>
        <dbReference type="ARBA" id="ARBA00023055"/>
    </source>
</evidence>
<protein>
    <recommendedName>
        <fullName evidence="13">ABC transporter domain-containing protein</fullName>
    </recommendedName>
</protein>
<organism evidence="14 15">
    <name type="scientific">Chiloscyllium punctatum</name>
    <name type="common">Brownbanded bambooshark</name>
    <name type="synonym">Hemiscyllium punctatum</name>
    <dbReference type="NCBI Taxonomy" id="137246"/>
    <lineage>
        <taxon>Eukaryota</taxon>
        <taxon>Metazoa</taxon>
        <taxon>Chordata</taxon>
        <taxon>Craniata</taxon>
        <taxon>Vertebrata</taxon>
        <taxon>Chondrichthyes</taxon>
        <taxon>Elasmobranchii</taxon>
        <taxon>Galeomorphii</taxon>
        <taxon>Galeoidea</taxon>
        <taxon>Orectolobiformes</taxon>
        <taxon>Hemiscylliidae</taxon>
        <taxon>Chiloscyllium</taxon>
    </lineage>
</organism>
<dbReference type="InterPro" id="IPR026082">
    <property type="entry name" value="ABCA"/>
</dbReference>
<evidence type="ECO:0000256" key="6">
    <source>
        <dbReference type="ARBA" id="ARBA00022840"/>
    </source>
</evidence>
<dbReference type="GO" id="GO:0005319">
    <property type="term" value="F:lipid transporter activity"/>
    <property type="evidence" value="ECO:0007669"/>
    <property type="project" value="TreeGrafter"/>
</dbReference>
<dbReference type="PANTHER" id="PTHR19229">
    <property type="entry name" value="ATP-BINDING CASSETTE TRANSPORTER SUBFAMILY A ABCA"/>
    <property type="match status" value="1"/>
</dbReference>
<gene>
    <name evidence="14" type="ORF">chiPu_0010092</name>
</gene>
<keyword evidence="7 12" id="KW-1133">Transmembrane helix</keyword>
<feature type="domain" description="ABC transporter" evidence="13">
    <location>
        <begin position="568"/>
        <end position="799"/>
    </location>
</feature>
<sequence>MRGALTGLMEEPKQLIQTDTRHLRSIFLSYFGVGLKFRMTRLRQFGLLLWKNYVLQKRQVLVTIVEISLPLLFAAILIILRQRVNSVQYPNATTYPPFYIYDIPYFPQHPTAKWSLVYIPSNVTAVETIAKLVKDSLRRIVKIVGFQTEAQFNDFIRSENKSAEKILVALVIDHDFKHQDERLPLQVNYHLRFKYSPLNAPLGELSSFNPNQDKDWHTRFLFPLFQVPGPREQYFKDGGSPGYYREGFLATQLATDRAIIKYHASKEAAKLLPIFQVEMLRFPFPPYIDDVFILAIQTQLSLLVMLSFTYTALNVTKAIVLEKETKQKEYMKMMGLSNWLHWLAWFFKFLLFLIISIFLMTVLFCAKMSNHGAVLSNSDPTLIFAFLVLFSISTISFSFMISVFFSKANVAAAVSGFLYFFSYIPYFFIAPRYHRMTHPQKVASCLISNVGMALGCQLIGMFEGKGVGVQWSNIYLPVSVDDSFTLAQSMAMLILDSVVYILVTWYVETVFPGEYGIPQVWYFFILPSYWLGKPRSEYIKINKEDDEAEKPLNTEYMEDDPLDIEAGIKIKDLTKVFKVGNEMKEVVSHLTINLYKGQISVLLGHNGAGKTTTLSMLTGLFPPSSGTANINGYDICQDMPLVRQSLGLCPQHDVLFDNLTVEEHLLFFSGLKGSGQIHEEVNRMLSMLKLKDKRKAKIKTLSGGMKRKLSIGIALIGNSKIVMLDEPTSGMDALSRRSAWDLLQNQKYGRTILLTTHFMDEADLLGDRILIMANGQLQCCGTSLFLKNKYGAGYHMVIVKQPHCKVANITALVKSLVPNAVMQTNAGAELSYILPNESTDRFEDLFLQLEMKKEKLGIASYGASITTMEEVFLKVGKLVDSSMDIQAIQLPAIQYQHERRMSDWSVGEKTSLSDLMDATDDSDHHLSNSYSSIKLNTGIILYLQQFYAMLMKRATYTWRNWKIFTAQFMVPLIFACFSLIVAKTFPGPQDSPPLNLTLEKYGPTIVPFSLRHVYQKLTKRLTQAYKEVGEAQLSMPVQVEGDIIDYLLNNSIKEGSSFNEQCVVAADFHDTLTSGTTIRVLFNNLGFHTSATSLMLVNNALFKILVGPTASISTTNYPQPRNITEQALEQLNENRTGFALAFNVMYGMAFLASTFSLLLVSERTIKSKHIQVISGLHIINFWLSALLWDLINYMIPCVMILVMFQIFDLQPFTVQQHLGDVLILLLLYGWSIIPIMYLFHYFFTTIATAYTRITIINILTGTATFLAITIMNIPELDLTDLAKILDAVFLVLPNYCLGQAINDFYQNYQLIAVCTRSPLAEYLCEAFNITYQTDYFSWESPGVGRFIFALAVQGLVFLIFLLLIEFSFFKVLSNLFHYIVWRKRMASILNGSILQPVEDSDVRDERLRIEESTVSEMDCPLVIKDLLKIYRNESTLAVNRIFLAVNKGECFGLLGFNGAGKTTTFKMLTGDEKVSGGDAFIAGYSILKSRNKVRQKIGYCPQFDALLGHMTGRETLNLFARLRGIPEHMIQQSVDDQLQSFLLESHAQKLVRAYSGGNKRKLSTAVAMIGNPAVIFLDEPSTGMDPVSRRLLWDAVTRSLQDGKSIVITSHSMEECEALCTRLAVMVNGQFKCLGSPQHLKNKFGSGFTLLVKIHGDKPDLKPFKNFIETTFEGSILKDEHHGMVHYHLTSELLSWSQIFGTLERAKEKYNIKDYSVNQISLEQVFLSFARFQLGSEERPD</sequence>
<feature type="transmembrane region" description="Helical" evidence="12">
    <location>
        <begin position="342"/>
        <end position="363"/>
    </location>
</feature>
<proteinExistence type="predicted"/>
<dbReference type="OMA" id="WKNWIVL"/>
<dbReference type="GO" id="GO:0140359">
    <property type="term" value="F:ABC-type transporter activity"/>
    <property type="evidence" value="ECO:0007669"/>
    <property type="project" value="InterPro"/>
</dbReference>
<feature type="transmembrane region" description="Helical" evidence="12">
    <location>
        <begin position="1181"/>
        <end position="1207"/>
    </location>
</feature>
<dbReference type="EMBL" id="BEZZ01000377">
    <property type="protein sequence ID" value="GCC31632.1"/>
    <property type="molecule type" value="Genomic_DNA"/>
</dbReference>
<dbReference type="OrthoDB" id="6512918at2759"/>
<dbReference type="GO" id="GO:0016020">
    <property type="term" value="C:membrane"/>
    <property type="evidence" value="ECO:0007669"/>
    <property type="project" value="InterPro"/>
</dbReference>
<feature type="transmembrane region" description="Helical" evidence="12">
    <location>
        <begin position="410"/>
        <end position="429"/>
    </location>
</feature>
<keyword evidence="2" id="KW-0813">Transport</keyword>
<feature type="transmembrane region" description="Helical" evidence="12">
    <location>
        <begin position="483"/>
        <end position="503"/>
    </location>
</feature>
<dbReference type="InterPro" id="IPR056264">
    <property type="entry name" value="R2_ABCA1-4-like"/>
</dbReference>
<dbReference type="InterPro" id="IPR017871">
    <property type="entry name" value="ABC_transporter-like_CS"/>
</dbReference>
<keyword evidence="6" id="KW-0067">ATP-binding</keyword>
<feature type="transmembrane region" description="Helical" evidence="12">
    <location>
        <begin position="441"/>
        <end position="462"/>
    </location>
</feature>
<evidence type="ECO:0000256" key="9">
    <source>
        <dbReference type="ARBA" id="ARBA00023136"/>
    </source>
</evidence>
<dbReference type="FunFam" id="3.40.50.300:FF:000465">
    <property type="entry name" value="ATP-binding cassette, sub-family A (ABC1), member 3"/>
    <property type="match status" value="1"/>
</dbReference>
<dbReference type="GO" id="GO:0005524">
    <property type="term" value="F:ATP binding"/>
    <property type="evidence" value="ECO:0007669"/>
    <property type="project" value="UniProtKB-KW"/>
</dbReference>
<evidence type="ECO:0000259" key="13">
    <source>
        <dbReference type="PROSITE" id="PS50893"/>
    </source>
</evidence>
<dbReference type="Proteomes" id="UP000287033">
    <property type="component" value="Unassembled WGS sequence"/>
</dbReference>